<comment type="catalytic activity">
    <reaction evidence="7 9 10">
        <text>2-(2-carboxy-4-methylthiazol-5-yl)ethyl phosphate + 4-amino-2-methyl-5-(diphosphooxymethyl)pyrimidine + 2 H(+) = thiamine phosphate + CO2 + diphosphate</text>
        <dbReference type="Rhea" id="RHEA:47848"/>
        <dbReference type="ChEBI" id="CHEBI:15378"/>
        <dbReference type="ChEBI" id="CHEBI:16526"/>
        <dbReference type="ChEBI" id="CHEBI:33019"/>
        <dbReference type="ChEBI" id="CHEBI:37575"/>
        <dbReference type="ChEBI" id="CHEBI:57841"/>
        <dbReference type="ChEBI" id="CHEBI:62890"/>
        <dbReference type="EC" id="2.5.1.3"/>
    </reaction>
</comment>
<evidence type="ECO:0000313" key="14">
    <source>
        <dbReference type="Proteomes" id="UP000249239"/>
    </source>
</evidence>
<dbReference type="InterPro" id="IPR036206">
    <property type="entry name" value="ThiamineP_synth_sf"/>
</dbReference>
<dbReference type="NCBIfam" id="TIGR00693">
    <property type="entry name" value="thiE"/>
    <property type="match status" value="1"/>
</dbReference>
<evidence type="ECO:0000256" key="11">
    <source>
        <dbReference type="RuleBase" id="RU004253"/>
    </source>
</evidence>
<feature type="domain" description="Thiamine phosphate synthase/TenI" evidence="12">
    <location>
        <begin position="26"/>
        <end position="207"/>
    </location>
</feature>
<feature type="binding site" evidence="9">
    <location>
        <position position="86"/>
    </location>
    <ligand>
        <name>4-amino-2-methyl-5-(diphosphooxymethyl)pyrimidine</name>
        <dbReference type="ChEBI" id="CHEBI:57841"/>
    </ligand>
</feature>
<dbReference type="InterPro" id="IPR034291">
    <property type="entry name" value="TMP_synthase"/>
</dbReference>
<comment type="similarity">
    <text evidence="9 10">Belongs to the thiamine-phosphate synthase family.</text>
</comment>
<keyword evidence="5 9" id="KW-0784">Thiamine biosynthesis</keyword>
<dbReference type="InterPro" id="IPR013785">
    <property type="entry name" value="Aldolase_TIM"/>
</dbReference>
<dbReference type="SUPFAM" id="SSF51391">
    <property type="entry name" value="Thiamin phosphate synthase"/>
    <property type="match status" value="1"/>
</dbReference>
<evidence type="ECO:0000256" key="1">
    <source>
        <dbReference type="ARBA" id="ARBA00005165"/>
    </source>
</evidence>
<evidence type="ECO:0000256" key="8">
    <source>
        <dbReference type="ARBA" id="ARBA00047883"/>
    </source>
</evidence>
<keyword evidence="3 9" id="KW-0479">Metal-binding</keyword>
<sequence>MTKQIQSPSLGDEGANYRQMKRYEPLMLITAQGNAEDIITTTNAFLHGGGRWVQLRLKEGTNQQRVTIGSQLVSLCRNVDAVCIINDSPEIAMACNAHGVHLGKNDMPVSRARALMGNDAIIGGTANTLNDMIHLATEGADYIGLGPFRFTTTKQNLSPVLGLDGYVRLMAQFRRMGYTLPVTAIGGIVPEDVTALMGTGVTGLAISGIIASHANPQAITTYLIQQIHSTNQTALCEQ</sequence>
<dbReference type="Pfam" id="PF02581">
    <property type="entry name" value="TMP-TENI"/>
    <property type="match status" value="1"/>
</dbReference>
<dbReference type="HAMAP" id="MF_00097">
    <property type="entry name" value="TMP_synthase"/>
    <property type="match status" value="1"/>
</dbReference>
<evidence type="ECO:0000256" key="3">
    <source>
        <dbReference type="ARBA" id="ARBA00022723"/>
    </source>
</evidence>
<comment type="catalytic activity">
    <reaction evidence="8 9 10">
        <text>2-[(2R,5Z)-2-carboxy-4-methylthiazol-5(2H)-ylidene]ethyl phosphate + 4-amino-2-methyl-5-(diphosphooxymethyl)pyrimidine + 2 H(+) = thiamine phosphate + CO2 + diphosphate</text>
        <dbReference type="Rhea" id="RHEA:47844"/>
        <dbReference type="ChEBI" id="CHEBI:15378"/>
        <dbReference type="ChEBI" id="CHEBI:16526"/>
        <dbReference type="ChEBI" id="CHEBI:33019"/>
        <dbReference type="ChEBI" id="CHEBI:37575"/>
        <dbReference type="ChEBI" id="CHEBI:57841"/>
        <dbReference type="ChEBI" id="CHEBI:62899"/>
        <dbReference type="EC" id="2.5.1.3"/>
    </reaction>
</comment>
<keyword evidence="14" id="KW-1185">Reference proteome</keyword>
<feature type="binding site" evidence="9">
    <location>
        <position position="87"/>
    </location>
    <ligand>
        <name>Mg(2+)</name>
        <dbReference type="ChEBI" id="CHEBI:18420"/>
    </ligand>
</feature>
<evidence type="ECO:0000256" key="7">
    <source>
        <dbReference type="ARBA" id="ARBA00047851"/>
    </source>
</evidence>
<accession>A0A2W7QCI3</accession>
<protein>
    <recommendedName>
        <fullName evidence="9">Thiamine-phosphate synthase</fullName>
        <shortName evidence="9">TP synthase</shortName>
        <shortName evidence="9">TPS</shortName>
        <ecNumber evidence="9">2.5.1.3</ecNumber>
    </recommendedName>
    <alternativeName>
        <fullName evidence="9">Thiamine-phosphate pyrophosphorylase</fullName>
        <shortName evidence="9">TMP pyrophosphorylase</shortName>
        <shortName evidence="9">TMP-PPase</shortName>
    </alternativeName>
</protein>
<comment type="caution">
    <text evidence="13">The sequence shown here is derived from an EMBL/GenBank/DDBJ whole genome shotgun (WGS) entry which is preliminary data.</text>
</comment>
<keyword evidence="4 9" id="KW-0460">Magnesium</keyword>
<dbReference type="GO" id="GO:0009228">
    <property type="term" value="P:thiamine biosynthetic process"/>
    <property type="evidence" value="ECO:0007669"/>
    <property type="project" value="UniProtKB-KW"/>
</dbReference>
<proteinExistence type="inferred from homology"/>
<dbReference type="GO" id="GO:0009229">
    <property type="term" value="P:thiamine diphosphate biosynthetic process"/>
    <property type="evidence" value="ECO:0007669"/>
    <property type="project" value="UniProtKB-UniRule"/>
</dbReference>
<dbReference type="NCBIfam" id="NF000736">
    <property type="entry name" value="PRK00043.2-3"/>
    <property type="match status" value="1"/>
</dbReference>
<evidence type="ECO:0000256" key="2">
    <source>
        <dbReference type="ARBA" id="ARBA00022679"/>
    </source>
</evidence>
<feature type="binding site" evidence="9">
    <location>
        <begin position="151"/>
        <end position="153"/>
    </location>
    <ligand>
        <name>2-[(2R,5Z)-2-carboxy-4-methylthiazol-5(2H)-ylidene]ethyl phosphate</name>
        <dbReference type="ChEBI" id="CHEBI:62899"/>
    </ligand>
</feature>
<dbReference type="CDD" id="cd00564">
    <property type="entry name" value="TMP_TenI"/>
    <property type="match status" value="1"/>
</dbReference>
<evidence type="ECO:0000256" key="9">
    <source>
        <dbReference type="HAMAP-Rule" id="MF_00097"/>
    </source>
</evidence>
<feature type="binding site" evidence="9">
    <location>
        <begin position="54"/>
        <end position="58"/>
    </location>
    <ligand>
        <name>4-amino-2-methyl-5-(diphosphooxymethyl)pyrimidine</name>
        <dbReference type="ChEBI" id="CHEBI:57841"/>
    </ligand>
</feature>
<comment type="catalytic activity">
    <reaction evidence="6 9 10">
        <text>4-methyl-5-(2-phosphooxyethyl)-thiazole + 4-amino-2-methyl-5-(diphosphooxymethyl)pyrimidine + H(+) = thiamine phosphate + diphosphate</text>
        <dbReference type="Rhea" id="RHEA:22328"/>
        <dbReference type="ChEBI" id="CHEBI:15378"/>
        <dbReference type="ChEBI" id="CHEBI:33019"/>
        <dbReference type="ChEBI" id="CHEBI:37575"/>
        <dbReference type="ChEBI" id="CHEBI:57841"/>
        <dbReference type="ChEBI" id="CHEBI:58296"/>
        <dbReference type="EC" id="2.5.1.3"/>
    </reaction>
</comment>
<feature type="binding site" evidence="9">
    <location>
        <position position="154"/>
    </location>
    <ligand>
        <name>4-amino-2-methyl-5-(diphosphooxymethyl)pyrimidine</name>
        <dbReference type="ChEBI" id="CHEBI:57841"/>
    </ligand>
</feature>
<feature type="binding site" evidence="9">
    <location>
        <position position="106"/>
    </location>
    <ligand>
        <name>Mg(2+)</name>
        <dbReference type="ChEBI" id="CHEBI:18420"/>
    </ligand>
</feature>
<comment type="pathway">
    <text evidence="1 9 11">Cofactor biosynthesis; thiamine diphosphate biosynthesis; thiamine phosphate from 4-amino-2-methyl-5-diphosphomethylpyrimidine and 4-methyl-5-(2-phosphoethyl)-thiazole: step 1/1.</text>
</comment>
<reference evidence="13 14" key="1">
    <citation type="submission" date="2018-06" db="EMBL/GenBank/DDBJ databases">
        <title>Genomic Encyclopedia of Archaeal and Bacterial Type Strains, Phase II (KMG-II): from individual species to whole genera.</title>
        <authorList>
            <person name="Goeker M."/>
        </authorList>
    </citation>
    <scope>NUCLEOTIDE SEQUENCE [LARGE SCALE GENOMIC DNA]</scope>
    <source>
        <strain evidence="13 14">DSM 6779</strain>
    </source>
</reference>
<comment type="cofactor">
    <cofactor evidence="9">
        <name>Mg(2+)</name>
        <dbReference type="ChEBI" id="CHEBI:18420"/>
    </cofactor>
    <text evidence="9">Binds 1 Mg(2+) ion per subunit.</text>
</comment>
<dbReference type="Gene3D" id="3.20.20.70">
    <property type="entry name" value="Aldolase class I"/>
    <property type="match status" value="1"/>
</dbReference>
<dbReference type="AlphaFoldDB" id="A0A2W7QCI3"/>
<feature type="binding site" evidence="9">
    <location>
        <position position="125"/>
    </location>
    <ligand>
        <name>4-amino-2-methyl-5-(diphosphooxymethyl)pyrimidine</name>
        <dbReference type="ChEBI" id="CHEBI:57841"/>
    </ligand>
</feature>
<dbReference type="GO" id="GO:0005737">
    <property type="term" value="C:cytoplasm"/>
    <property type="evidence" value="ECO:0007669"/>
    <property type="project" value="TreeGrafter"/>
</dbReference>
<dbReference type="PANTHER" id="PTHR20857">
    <property type="entry name" value="THIAMINE-PHOSPHATE PYROPHOSPHORYLASE"/>
    <property type="match status" value="1"/>
</dbReference>
<evidence type="ECO:0000256" key="4">
    <source>
        <dbReference type="ARBA" id="ARBA00022842"/>
    </source>
</evidence>
<gene>
    <name evidence="9" type="primary">thiE</name>
    <name evidence="13" type="ORF">LX69_00787</name>
</gene>
<dbReference type="PANTHER" id="PTHR20857:SF15">
    <property type="entry name" value="THIAMINE-PHOSPHATE SYNTHASE"/>
    <property type="match status" value="1"/>
</dbReference>
<feature type="binding site" evidence="9">
    <location>
        <position position="187"/>
    </location>
    <ligand>
        <name>2-[(2R,5Z)-2-carboxy-4-methylthiazol-5(2H)-ylidene]ethyl phosphate</name>
        <dbReference type="ChEBI" id="CHEBI:62899"/>
    </ligand>
</feature>
<dbReference type="EC" id="2.5.1.3" evidence="9"/>
<keyword evidence="2 9" id="KW-0808">Transferase</keyword>
<dbReference type="Proteomes" id="UP000249239">
    <property type="component" value="Unassembled WGS sequence"/>
</dbReference>
<dbReference type="UniPathway" id="UPA00060">
    <property type="reaction ID" value="UER00141"/>
</dbReference>
<evidence type="ECO:0000259" key="12">
    <source>
        <dbReference type="Pfam" id="PF02581"/>
    </source>
</evidence>
<dbReference type="EMBL" id="QKZK01000004">
    <property type="protein sequence ID" value="PZX19519.1"/>
    <property type="molecule type" value="Genomic_DNA"/>
</dbReference>
<evidence type="ECO:0000313" key="13">
    <source>
        <dbReference type="EMBL" id="PZX19519.1"/>
    </source>
</evidence>
<organism evidence="13 14">
    <name type="scientific">Breznakibacter xylanolyticus</name>
    <dbReference type="NCBI Taxonomy" id="990"/>
    <lineage>
        <taxon>Bacteria</taxon>
        <taxon>Pseudomonadati</taxon>
        <taxon>Bacteroidota</taxon>
        <taxon>Bacteroidia</taxon>
        <taxon>Marinilabiliales</taxon>
        <taxon>Marinilabiliaceae</taxon>
        <taxon>Breznakibacter</taxon>
    </lineage>
</organism>
<evidence type="ECO:0000256" key="6">
    <source>
        <dbReference type="ARBA" id="ARBA00047334"/>
    </source>
</evidence>
<comment type="function">
    <text evidence="9">Condenses 4-methyl-5-(beta-hydroxyethyl)thiazole monophosphate (THZ-P) and 2-methyl-4-amino-5-hydroxymethyl pyrimidine pyrophosphate (HMP-PP) to form thiamine monophosphate (TMP).</text>
</comment>
<evidence type="ECO:0000256" key="10">
    <source>
        <dbReference type="RuleBase" id="RU003826"/>
    </source>
</evidence>
<dbReference type="InterPro" id="IPR022998">
    <property type="entry name" value="ThiamineP_synth_TenI"/>
</dbReference>
<name>A0A2W7QCI3_9BACT</name>
<dbReference type="GO" id="GO:0000287">
    <property type="term" value="F:magnesium ion binding"/>
    <property type="evidence" value="ECO:0007669"/>
    <property type="project" value="UniProtKB-UniRule"/>
</dbReference>
<dbReference type="GO" id="GO:0004789">
    <property type="term" value="F:thiamine-phosphate diphosphorylase activity"/>
    <property type="evidence" value="ECO:0007669"/>
    <property type="project" value="UniProtKB-UniRule"/>
</dbReference>
<evidence type="ECO:0000256" key="5">
    <source>
        <dbReference type="ARBA" id="ARBA00022977"/>
    </source>
</evidence>
<comment type="caution">
    <text evidence="9">Lacks conserved residue(s) required for the propagation of feature annotation.</text>
</comment>